<organism evidence="1 2">
    <name type="scientific">Streptomyces botrytidirepellens</name>
    <dbReference type="NCBI Taxonomy" id="2486417"/>
    <lineage>
        <taxon>Bacteria</taxon>
        <taxon>Bacillati</taxon>
        <taxon>Actinomycetota</taxon>
        <taxon>Actinomycetes</taxon>
        <taxon>Kitasatosporales</taxon>
        <taxon>Streptomycetaceae</taxon>
        <taxon>Streptomyces</taxon>
    </lineage>
</organism>
<dbReference type="Proteomes" id="UP000275401">
    <property type="component" value="Unassembled WGS sequence"/>
</dbReference>
<reference evidence="1 2" key="1">
    <citation type="submission" date="2018-11" db="EMBL/GenBank/DDBJ databases">
        <title>The Potential of Streptomyces as Biocontrol Agents against the Tomato grey mould, Botrytis cinerea (Gray mold) Frontiers in Microbiology.</title>
        <authorList>
            <person name="Li D."/>
        </authorList>
    </citation>
    <scope>NUCLEOTIDE SEQUENCE [LARGE SCALE GENOMIC DNA]</scope>
    <source>
        <strain evidence="1 2">NEAU-LD23</strain>
    </source>
</reference>
<evidence type="ECO:0000313" key="1">
    <source>
        <dbReference type="EMBL" id="RNG15641.1"/>
    </source>
</evidence>
<proteinExistence type="predicted"/>
<gene>
    <name evidence="1" type="ORF">EEJ42_30995</name>
</gene>
<protein>
    <submittedName>
        <fullName evidence="1">Uncharacterized protein</fullName>
    </submittedName>
</protein>
<keyword evidence="2" id="KW-1185">Reference proteome</keyword>
<name>A0A3M8VGL5_9ACTN</name>
<dbReference type="AlphaFoldDB" id="A0A3M8VGL5"/>
<evidence type="ECO:0000313" key="2">
    <source>
        <dbReference type="Proteomes" id="UP000275401"/>
    </source>
</evidence>
<dbReference type="EMBL" id="RIBZ01000365">
    <property type="protein sequence ID" value="RNG15641.1"/>
    <property type="molecule type" value="Genomic_DNA"/>
</dbReference>
<sequence>MESNESIEMPVSHEELRIAMSELYNSGHFELVADNGARVLLVDKDREQRDECDECGHVIPAVEGGELANKHHAESCSLYDAANE</sequence>
<dbReference type="RefSeq" id="WP_123105187.1">
    <property type="nucleotide sequence ID" value="NZ_RIBZ01000365.1"/>
</dbReference>
<comment type="caution">
    <text evidence="1">The sequence shown here is derived from an EMBL/GenBank/DDBJ whole genome shotgun (WGS) entry which is preliminary data.</text>
</comment>
<accession>A0A3M8VGL5</accession>